<evidence type="ECO:0008006" key="13">
    <source>
        <dbReference type="Google" id="ProtNLM"/>
    </source>
</evidence>
<evidence type="ECO:0000259" key="9">
    <source>
        <dbReference type="Pfam" id="PF13359"/>
    </source>
</evidence>
<name>A0AAV6WIZ3_9LAMI</name>
<feature type="domain" description="DDE Tnp4" evidence="9">
    <location>
        <begin position="538"/>
        <end position="699"/>
    </location>
</feature>
<feature type="transmembrane region" description="Helical" evidence="8">
    <location>
        <begin position="491"/>
        <end position="512"/>
    </location>
</feature>
<dbReference type="InterPro" id="IPR045249">
    <property type="entry name" value="HARBI1-like"/>
</dbReference>
<evidence type="ECO:0000313" key="11">
    <source>
        <dbReference type="EMBL" id="KAG8368382.1"/>
    </source>
</evidence>
<reference evidence="11" key="1">
    <citation type="submission" date="2019-10" db="EMBL/GenBank/DDBJ databases">
        <authorList>
            <person name="Zhang R."/>
            <person name="Pan Y."/>
            <person name="Wang J."/>
            <person name="Ma R."/>
            <person name="Yu S."/>
        </authorList>
    </citation>
    <scope>NUCLEOTIDE SEQUENCE</scope>
    <source>
        <strain evidence="11">LA-IB0</strain>
        <tissue evidence="11">Leaf</tissue>
    </source>
</reference>
<evidence type="ECO:0000256" key="5">
    <source>
        <dbReference type="ARBA" id="ARBA00022723"/>
    </source>
</evidence>
<dbReference type="InterPro" id="IPR058353">
    <property type="entry name" value="DUF8040"/>
</dbReference>
<sequence length="757" mass="85138">MSASLTSLTEEIVCLAVGATTCHAIWKTLEHAFASPSQARIMKLCLQLQSLKQGDLSIQSYLQQAKSLADELTAAGQPLSNIDSIRQSFYCRGSTGDLSIQACVLNFVTPSPPSLPKPNSPPILSSSVFSLLKNSSMKTRFPLSPLLTRPSLLPLNPLPISLTAVRPLLITVGVTTGIIIGVEAMAVVVGVADISFPIHPTHHHTPITIPNFAYQAHSHSANWFSDTGASYHVTPDVQSLSSVSPYHGTDNLQIGHEFALRDLGGINYFLGLEVVPMSDGVILSQRSYITNLLLRAGMHTSKPVRTPLCTSTKLSKHDGSPFLIRLSIVKIARNIQPMYYGEDWNEFNKNIEISYLIMGLSTEHQEIIVVVEAIVSQIKFFLMASFWFFWARNRRRCIRERGIRKRYSMKARLPKQIEHLRDIISMNDEACINNLRMSRNSFGRLCLILQDVGGLVNTKHVSVSEQVAIFLSIIAHHKKNMIVKHDFKRSGYTISMVFNNVLTALLSVHTLFRANPEPIEEGCRSERWKWFKGCLGALDGTYIPMRVRLSDKARYRNRKGDISVNVLGVCDINMKFIYILTGWEGSAADSRVLKDALTRENGLKVPSGNYYLCDSGYTNGDGFLTPYRGVRYHMQEWNSCRIAPANAYEFFNKTHSKARNVIERSFGLLKVRWAILRSNSFYLVKVQNRIIMACCLLQNFIRTDMVVDPVEAELPEITDPTDDPDVAFIEQVEPSQQWNSWRDNLANAMFDEWRGSR</sequence>
<keyword evidence="5" id="KW-0479">Metal-binding</keyword>
<keyword evidence="6" id="KW-0378">Hydrolase</keyword>
<evidence type="ECO:0000256" key="3">
    <source>
        <dbReference type="ARBA" id="ARBA00006958"/>
    </source>
</evidence>
<dbReference type="GO" id="GO:0005634">
    <property type="term" value="C:nucleus"/>
    <property type="evidence" value="ECO:0007669"/>
    <property type="project" value="UniProtKB-SubCell"/>
</dbReference>
<keyword evidence="8" id="KW-0472">Membrane</keyword>
<keyword evidence="8" id="KW-0812">Transmembrane</keyword>
<evidence type="ECO:0000256" key="1">
    <source>
        <dbReference type="ARBA" id="ARBA00001968"/>
    </source>
</evidence>
<dbReference type="EMBL" id="WHWC01000015">
    <property type="protein sequence ID" value="KAG8368382.1"/>
    <property type="molecule type" value="Genomic_DNA"/>
</dbReference>
<keyword evidence="8" id="KW-1133">Transmembrane helix</keyword>
<keyword evidence="12" id="KW-1185">Reference proteome</keyword>
<proteinExistence type="inferred from homology"/>
<keyword evidence="7" id="KW-0539">Nucleus</keyword>
<dbReference type="GO" id="GO:0046872">
    <property type="term" value="F:metal ion binding"/>
    <property type="evidence" value="ECO:0007669"/>
    <property type="project" value="UniProtKB-KW"/>
</dbReference>
<evidence type="ECO:0000313" key="12">
    <source>
        <dbReference type="Proteomes" id="UP000826271"/>
    </source>
</evidence>
<comment type="similarity">
    <text evidence="3">Belongs to the HARBI1 family.</text>
</comment>
<evidence type="ECO:0000259" key="10">
    <source>
        <dbReference type="Pfam" id="PF26138"/>
    </source>
</evidence>
<comment type="cofactor">
    <cofactor evidence="1">
        <name>a divalent metal cation</name>
        <dbReference type="ChEBI" id="CHEBI:60240"/>
    </cofactor>
</comment>
<dbReference type="Proteomes" id="UP000826271">
    <property type="component" value="Unassembled WGS sequence"/>
</dbReference>
<dbReference type="PANTHER" id="PTHR22930">
    <property type="match status" value="1"/>
</dbReference>
<dbReference type="GO" id="GO:0016787">
    <property type="term" value="F:hydrolase activity"/>
    <property type="evidence" value="ECO:0007669"/>
    <property type="project" value="UniProtKB-KW"/>
</dbReference>
<feature type="domain" description="DUF8040" evidence="10">
    <location>
        <begin position="419"/>
        <end position="506"/>
    </location>
</feature>
<accession>A0AAV6WIZ3</accession>
<protein>
    <recommendedName>
        <fullName evidence="13">Transposase</fullName>
    </recommendedName>
</protein>
<dbReference type="AlphaFoldDB" id="A0AAV6WIZ3"/>
<keyword evidence="4" id="KW-0540">Nuclease</keyword>
<evidence type="ECO:0000256" key="4">
    <source>
        <dbReference type="ARBA" id="ARBA00022722"/>
    </source>
</evidence>
<dbReference type="GO" id="GO:0004518">
    <property type="term" value="F:nuclease activity"/>
    <property type="evidence" value="ECO:0007669"/>
    <property type="project" value="UniProtKB-KW"/>
</dbReference>
<dbReference type="Pfam" id="PF26138">
    <property type="entry name" value="DUF8040"/>
    <property type="match status" value="1"/>
</dbReference>
<dbReference type="InterPro" id="IPR027806">
    <property type="entry name" value="HARBI1_dom"/>
</dbReference>
<evidence type="ECO:0000256" key="7">
    <source>
        <dbReference type="ARBA" id="ARBA00023242"/>
    </source>
</evidence>
<evidence type="ECO:0000256" key="2">
    <source>
        <dbReference type="ARBA" id="ARBA00004123"/>
    </source>
</evidence>
<organism evidence="11 12">
    <name type="scientific">Buddleja alternifolia</name>
    <dbReference type="NCBI Taxonomy" id="168488"/>
    <lineage>
        <taxon>Eukaryota</taxon>
        <taxon>Viridiplantae</taxon>
        <taxon>Streptophyta</taxon>
        <taxon>Embryophyta</taxon>
        <taxon>Tracheophyta</taxon>
        <taxon>Spermatophyta</taxon>
        <taxon>Magnoliopsida</taxon>
        <taxon>eudicotyledons</taxon>
        <taxon>Gunneridae</taxon>
        <taxon>Pentapetalae</taxon>
        <taxon>asterids</taxon>
        <taxon>lamiids</taxon>
        <taxon>Lamiales</taxon>
        <taxon>Scrophulariaceae</taxon>
        <taxon>Buddlejeae</taxon>
        <taxon>Buddleja</taxon>
    </lineage>
</organism>
<gene>
    <name evidence="11" type="ORF">BUALT_Bualt15G0039700</name>
</gene>
<comment type="caution">
    <text evidence="11">The sequence shown here is derived from an EMBL/GenBank/DDBJ whole genome shotgun (WGS) entry which is preliminary data.</text>
</comment>
<dbReference type="PANTHER" id="PTHR22930:SF293">
    <property type="entry name" value="PROTEIN ALP1-LIKE"/>
    <property type="match status" value="1"/>
</dbReference>
<feature type="transmembrane region" description="Helical" evidence="8">
    <location>
        <begin position="367"/>
        <end position="391"/>
    </location>
</feature>
<evidence type="ECO:0000256" key="6">
    <source>
        <dbReference type="ARBA" id="ARBA00022801"/>
    </source>
</evidence>
<dbReference type="Pfam" id="PF13359">
    <property type="entry name" value="DDE_Tnp_4"/>
    <property type="match status" value="1"/>
</dbReference>
<evidence type="ECO:0000256" key="8">
    <source>
        <dbReference type="SAM" id="Phobius"/>
    </source>
</evidence>
<comment type="subcellular location">
    <subcellularLocation>
        <location evidence="2">Nucleus</location>
    </subcellularLocation>
</comment>